<evidence type="ECO:0000313" key="2">
    <source>
        <dbReference type="EMBL" id="MFE8697409.1"/>
    </source>
</evidence>
<organism evidence="2 3">
    <name type="scientific">Cytobacillus mangrovibacter</name>
    <dbReference type="NCBI Taxonomy" id="3299024"/>
    <lineage>
        <taxon>Bacteria</taxon>
        <taxon>Bacillati</taxon>
        <taxon>Bacillota</taxon>
        <taxon>Bacilli</taxon>
        <taxon>Bacillales</taxon>
        <taxon>Bacillaceae</taxon>
        <taxon>Cytobacillus</taxon>
    </lineage>
</organism>
<dbReference type="EMBL" id="JBIACJ010000007">
    <property type="protein sequence ID" value="MFE8697409.1"/>
    <property type="molecule type" value="Genomic_DNA"/>
</dbReference>
<keyword evidence="1" id="KW-1133">Transmembrane helix</keyword>
<gene>
    <name evidence="2" type="ORF">ACFYKT_13785</name>
</gene>
<dbReference type="Proteomes" id="UP001601058">
    <property type="component" value="Unassembled WGS sequence"/>
</dbReference>
<evidence type="ECO:0000313" key="3">
    <source>
        <dbReference type="Proteomes" id="UP001601058"/>
    </source>
</evidence>
<name>A0ABW6JZS0_9BACI</name>
<dbReference type="RefSeq" id="WP_389220544.1">
    <property type="nucleotide sequence ID" value="NZ_JBIACJ010000007.1"/>
</dbReference>
<reference evidence="2 3" key="1">
    <citation type="submission" date="2024-08" db="EMBL/GenBank/DDBJ databases">
        <title>Two novel Cytobacillus novel species.</title>
        <authorList>
            <person name="Liu G."/>
        </authorList>
    </citation>
    <scope>NUCLEOTIDE SEQUENCE [LARGE SCALE GENOMIC DNA]</scope>
    <source>
        <strain evidence="2 3">FJAT-53684</strain>
    </source>
</reference>
<feature type="transmembrane region" description="Helical" evidence="1">
    <location>
        <begin position="6"/>
        <end position="27"/>
    </location>
</feature>
<comment type="caution">
    <text evidence="2">The sequence shown here is derived from an EMBL/GenBank/DDBJ whole genome shotgun (WGS) entry which is preliminary data.</text>
</comment>
<protein>
    <submittedName>
        <fullName evidence="2">DUF5412 family protein</fullName>
    </submittedName>
</protein>
<sequence length="183" mass="21302">MYIHLVGFFILLLTIFVFFTFLVKLLTSLIFKKTFPMKMMFAALTGLILTIAIYGYNQYFFTFNHLGGEFYKGPVDSPTKKYIANAYYMTYGGAVGGVNVWVEITYNDKKNKKKIIYYSDAKSNFSMKWTNEDTLSIINEDYEIPSSNRSIELDVEKEIYHDRGLACQSLLMKKEYETCYHGK</sequence>
<keyword evidence="1" id="KW-0812">Transmembrane</keyword>
<feature type="transmembrane region" description="Helical" evidence="1">
    <location>
        <begin position="86"/>
        <end position="106"/>
    </location>
</feature>
<accession>A0ABW6JZS0</accession>
<keyword evidence="1" id="KW-0472">Membrane</keyword>
<keyword evidence="3" id="KW-1185">Reference proteome</keyword>
<feature type="transmembrane region" description="Helical" evidence="1">
    <location>
        <begin position="39"/>
        <end position="56"/>
    </location>
</feature>
<evidence type="ECO:0000256" key="1">
    <source>
        <dbReference type="SAM" id="Phobius"/>
    </source>
</evidence>
<proteinExistence type="predicted"/>
<dbReference type="InterPro" id="IPR035406">
    <property type="entry name" value="DUF5412"/>
</dbReference>
<dbReference type="Pfam" id="PF17428">
    <property type="entry name" value="DUF5412"/>
    <property type="match status" value="1"/>
</dbReference>